<evidence type="ECO:0000313" key="4">
    <source>
        <dbReference type="Proteomes" id="UP000515291"/>
    </source>
</evidence>
<proteinExistence type="inferred from homology"/>
<evidence type="ECO:0000259" key="2">
    <source>
        <dbReference type="Pfam" id="PF01425"/>
    </source>
</evidence>
<dbReference type="Gene3D" id="3.90.1300.10">
    <property type="entry name" value="Amidase signature (AS) domain"/>
    <property type="match status" value="1"/>
</dbReference>
<feature type="domain" description="Amidase" evidence="2">
    <location>
        <begin position="39"/>
        <end position="463"/>
    </location>
</feature>
<dbReference type="SUPFAM" id="SSF75304">
    <property type="entry name" value="Amidase signature (AS) enzymes"/>
    <property type="match status" value="1"/>
</dbReference>
<dbReference type="InterPro" id="IPR036928">
    <property type="entry name" value="AS_sf"/>
</dbReference>
<gene>
    <name evidence="3" type="ORF">HB776_09770</name>
</gene>
<reference evidence="4" key="1">
    <citation type="journal article" date="2020" name="Mol. Plant Microbe">
        <title>Rhizobial microsymbionts of the narrowly endemic Oxytropis species growing in Kamchatka are characterized by significant genetic diversity and possess a set of genes that are associated with T3SS and T6SS secretion systems and can affect the development of symbiosis.</title>
        <authorList>
            <person name="Safronova V."/>
            <person name="Guro P."/>
            <person name="Sazanova A."/>
            <person name="Kuznetsova I."/>
            <person name="Belimov A."/>
            <person name="Yakubov V."/>
            <person name="Chirak E."/>
            <person name="Afonin A."/>
            <person name="Gogolev Y."/>
            <person name="Andronov E."/>
            <person name="Tikhonovich I."/>
        </authorList>
    </citation>
    <scope>NUCLEOTIDE SEQUENCE [LARGE SCALE GENOMIC DNA]</scope>
    <source>
        <strain evidence="4">581</strain>
    </source>
</reference>
<comment type="similarity">
    <text evidence="1">Belongs to the amidase family.</text>
</comment>
<dbReference type="AlphaFoldDB" id="A0A7G6TXK5"/>
<evidence type="ECO:0000313" key="3">
    <source>
        <dbReference type="EMBL" id="QND71487.1"/>
    </source>
</evidence>
<sequence>MTLAMSWDEWAKHDAVALAARVRKGDLRPADLAAQAAAGIARINPALDAVVEVFDDVVADPLKDGMNAEGAFAGVPYLMKDLGPTLKGRLQEFGSMIMQGHRPAQDSFLTGKIRGAGLNIIGRSTTPEFGVCSSAENKLYVTRNPWDTDYTTCGSSAGSAAMVAAGVLPISHATDGGGSIRIPAGVNGLIGLKVSRGVYSLAPALSDLSGLVSIQGCVSRSVRDTAAFVDNCRGGAPGEFMPFWSPAEPYSDLIKRDPGRLRIALSHEWGDYKAPPHFVAELERVGKMLEGLGHHVEWALPEVDFRNAFAAQTICYISNFAQVIAGHLARLGLDKPTTDLLEPINIKIWESGLNTSYTERNAMQAVFNTTSRAFGEFFERYDIILTPITAKPTPKVGTSEYLTTSTNPSVHDWFANLWKNFAYTPLANLCGIPGISLPLAAQENGLPLGIQAQTRQANDGLLLQLAAQIERAIDGKWNGGKLPAKHVSRR</sequence>
<dbReference type="PANTHER" id="PTHR11895:SF7">
    <property type="entry name" value="GLUTAMYL-TRNA(GLN) AMIDOTRANSFERASE SUBUNIT A, MITOCHONDRIAL"/>
    <property type="match status" value="1"/>
</dbReference>
<evidence type="ECO:0000256" key="1">
    <source>
        <dbReference type="ARBA" id="ARBA00009199"/>
    </source>
</evidence>
<organism evidence="3 4">
    <name type="scientific">Tardiphaga robiniae</name>
    <dbReference type="NCBI Taxonomy" id="943830"/>
    <lineage>
        <taxon>Bacteria</taxon>
        <taxon>Pseudomonadati</taxon>
        <taxon>Pseudomonadota</taxon>
        <taxon>Alphaproteobacteria</taxon>
        <taxon>Hyphomicrobiales</taxon>
        <taxon>Nitrobacteraceae</taxon>
        <taxon>Tardiphaga</taxon>
    </lineage>
</organism>
<name>A0A7G6TXK5_9BRAD</name>
<dbReference type="RefSeq" id="WP_184517297.1">
    <property type="nucleotide sequence ID" value="NZ_CP050292.1"/>
</dbReference>
<dbReference type="EMBL" id="CP050292">
    <property type="protein sequence ID" value="QND71487.1"/>
    <property type="molecule type" value="Genomic_DNA"/>
</dbReference>
<accession>A0A7G6TXK5</accession>
<dbReference type="GO" id="GO:0003824">
    <property type="term" value="F:catalytic activity"/>
    <property type="evidence" value="ECO:0007669"/>
    <property type="project" value="InterPro"/>
</dbReference>
<dbReference type="PANTHER" id="PTHR11895">
    <property type="entry name" value="TRANSAMIDASE"/>
    <property type="match status" value="1"/>
</dbReference>
<dbReference type="Pfam" id="PF01425">
    <property type="entry name" value="Amidase"/>
    <property type="match status" value="1"/>
</dbReference>
<dbReference type="KEGG" id="trb:HB776_09770"/>
<protein>
    <submittedName>
        <fullName evidence="3">Amidase</fullName>
    </submittedName>
</protein>
<dbReference type="Proteomes" id="UP000515291">
    <property type="component" value="Chromosome"/>
</dbReference>
<dbReference type="InterPro" id="IPR000120">
    <property type="entry name" value="Amidase"/>
</dbReference>
<dbReference type="InterPro" id="IPR023631">
    <property type="entry name" value="Amidase_dom"/>
</dbReference>